<gene>
    <name evidence="1" type="ORF">H920_19323</name>
</gene>
<sequence>MSVAESLALVGTGSDLLGRHRLGSTWLSCPDSCALAGGVRRPHSQLSPDTRSLEPSSAAMCTFVPGPLCSWQLLAVCCIHVQLARATSAVRATPDGCVSGHHWTCHLARQKGHGDNLRTEERDGKMWPTLKTASGITV</sequence>
<protein>
    <submittedName>
        <fullName evidence="1">Uncharacterized protein</fullName>
    </submittedName>
</protein>
<dbReference type="Proteomes" id="UP000028990">
    <property type="component" value="Unassembled WGS sequence"/>
</dbReference>
<dbReference type="EMBL" id="KN125118">
    <property type="protein sequence ID" value="KFO19278.1"/>
    <property type="molecule type" value="Genomic_DNA"/>
</dbReference>
<accession>A0A091CNZ5</accession>
<dbReference type="AlphaFoldDB" id="A0A091CNZ5"/>
<organism evidence="1 2">
    <name type="scientific">Fukomys damarensis</name>
    <name type="common">Damaraland mole rat</name>
    <name type="synonym">Cryptomys damarensis</name>
    <dbReference type="NCBI Taxonomy" id="885580"/>
    <lineage>
        <taxon>Eukaryota</taxon>
        <taxon>Metazoa</taxon>
        <taxon>Chordata</taxon>
        <taxon>Craniata</taxon>
        <taxon>Vertebrata</taxon>
        <taxon>Euteleostomi</taxon>
        <taxon>Mammalia</taxon>
        <taxon>Eutheria</taxon>
        <taxon>Euarchontoglires</taxon>
        <taxon>Glires</taxon>
        <taxon>Rodentia</taxon>
        <taxon>Hystricomorpha</taxon>
        <taxon>Bathyergidae</taxon>
        <taxon>Fukomys</taxon>
    </lineage>
</organism>
<evidence type="ECO:0000313" key="2">
    <source>
        <dbReference type="Proteomes" id="UP000028990"/>
    </source>
</evidence>
<keyword evidence="2" id="KW-1185">Reference proteome</keyword>
<evidence type="ECO:0000313" key="1">
    <source>
        <dbReference type="EMBL" id="KFO19278.1"/>
    </source>
</evidence>
<name>A0A091CNZ5_FUKDA</name>
<proteinExistence type="predicted"/>
<reference evidence="1 2" key="1">
    <citation type="submission" date="2013-11" db="EMBL/GenBank/DDBJ databases">
        <title>The Damaraland mole rat (Fukomys damarensis) genome and evolution of African mole rats.</title>
        <authorList>
            <person name="Gladyshev V.N."/>
            <person name="Fang X."/>
        </authorList>
    </citation>
    <scope>NUCLEOTIDE SEQUENCE [LARGE SCALE GENOMIC DNA]</scope>
    <source>
        <tissue evidence="1">Liver</tissue>
    </source>
</reference>